<protein>
    <submittedName>
        <fullName evidence="2">Uncharacterized protein</fullName>
    </submittedName>
</protein>
<dbReference type="AlphaFoldDB" id="A0A976QWM7"/>
<dbReference type="PANTHER" id="PTHR23525:SF1">
    <property type="entry name" value="NODULIN-LIKE DOMAIN-CONTAINING PROTEIN"/>
    <property type="match status" value="1"/>
</dbReference>
<dbReference type="SUPFAM" id="SSF103473">
    <property type="entry name" value="MFS general substrate transporter"/>
    <property type="match status" value="1"/>
</dbReference>
<feature type="transmembrane region" description="Helical" evidence="1">
    <location>
        <begin position="201"/>
        <end position="220"/>
    </location>
</feature>
<reference evidence="2" key="1">
    <citation type="submission" date="2022-07" db="EMBL/GenBank/DDBJ databases">
        <title>Evaluation of T. orientalis genome assembly methods using nanopore sequencing and analysis of variation between genomes.</title>
        <authorList>
            <person name="Yam J."/>
            <person name="Micallef M.L."/>
            <person name="Liu M."/>
            <person name="Djordjevic S.P."/>
            <person name="Bogema D.R."/>
            <person name="Jenkins C."/>
        </authorList>
    </citation>
    <scope>NUCLEOTIDE SEQUENCE</scope>
    <source>
        <strain evidence="2">Goon Nure</strain>
    </source>
</reference>
<evidence type="ECO:0000313" key="3">
    <source>
        <dbReference type="Proteomes" id="UP000244811"/>
    </source>
</evidence>
<keyword evidence="1" id="KW-0812">Transmembrane</keyword>
<keyword evidence="1" id="KW-0472">Membrane</keyword>
<dbReference type="EMBL" id="CP056069">
    <property type="protein sequence ID" value="UKK00602.2"/>
    <property type="molecule type" value="Genomic_DNA"/>
</dbReference>
<evidence type="ECO:0000256" key="1">
    <source>
        <dbReference type="SAM" id="Phobius"/>
    </source>
</evidence>
<feature type="transmembrane region" description="Helical" evidence="1">
    <location>
        <begin position="295"/>
        <end position="314"/>
    </location>
</feature>
<sequence length="418" mass="48060">MIDTIINSYFKYINLPFTRRSFPRGLKFIYHCVLLTDLIQAIIFPTLSDLCIYSVFGDSVFISHISALHHMGATLGGLYWCLISYFNLTNVMYNTPLFSSVLTYLHLIIYARYYTYKGRMFHIIWHTSYYTIYSSMNVALTNLIVLSIKSMDKGGFIVHYNVLARIGHIVGPLLNILVTFLPPLKKSFFYFNSIKFENLEYVYILISVTCILRIYVSYVLKDAQRPTAMALYSNDIIKESGTYFQKNTPNYSYGRYRYLPWTIFVMNTLTTFGSGLSISLMSIYMIKTFNIDYMYLWIGSLLIPVITTLLLFVLNNQQKKYGKLPTIFISKIIALAASFQNAPGPLKTSIVLQCSNVESAGYWLSSEYLTRIIMAVTTVVGGQIVHIYGFHRCFLMTALFYTVSLLILLITMLLFPNV</sequence>
<feature type="transmembrane region" description="Helical" evidence="1">
    <location>
        <begin position="394"/>
        <end position="415"/>
    </location>
</feature>
<dbReference type="Proteomes" id="UP000244811">
    <property type="component" value="Chromosome 1"/>
</dbReference>
<feature type="transmembrane region" description="Helical" evidence="1">
    <location>
        <begin position="127"/>
        <end position="148"/>
    </location>
</feature>
<gene>
    <name evidence="2" type="ORF">MACK_000676</name>
</gene>
<dbReference type="PANTHER" id="PTHR23525">
    <property type="entry name" value="TRANSPORTER, PUTATIVE-RELATED"/>
    <property type="match status" value="1"/>
</dbReference>
<feature type="transmembrane region" description="Helical" evidence="1">
    <location>
        <begin position="258"/>
        <end position="283"/>
    </location>
</feature>
<evidence type="ECO:0000313" key="2">
    <source>
        <dbReference type="EMBL" id="UKK00602.2"/>
    </source>
</evidence>
<name>A0A976QWM7_THEOR</name>
<feature type="transmembrane region" description="Helical" evidence="1">
    <location>
        <begin position="67"/>
        <end position="88"/>
    </location>
</feature>
<dbReference type="InterPro" id="IPR036259">
    <property type="entry name" value="MFS_trans_sf"/>
</dbReference>
<organism evidence="2 3">
    <name type="scientific">Theileria orientalis</name>
    <dbReference type="NCBI Taxonomy" id="68886"/>
    <lineage>
        <taxon>Eukaryota</taxon>
        <taxon>Sar</taxon>
        <taxon>Alveolata</taxon>
        <taxon>Apicomplexa</taxon>
        <taxon>Aconoidasida</taxon>
        <taxon>Piroplasmida</taxon>
        <taxon>Theileriidae</taxon>
        <taxon>Theileria</taxon>
    </lineage>
</organism>
<feature type="transmembrane region" description="Helical" evidence="1">
    <location>
        <begin position="368"/>
        <end position="388"/>
    </location>
</feature>
<proteinExistence type="predicted"/>
<feature type="transmembrane region" description="Helical" evidence="1">
    <location>
        <begin position="28"/>
        <end position="47"/>
    </location>
</feature>
<keyword evidence="1" id="KW-1133">Transmembrane helix</keyword>
<accession>A0A976QWM7</accession>
<feature type="transmembrane region" description="Helical" evidence="1">
    <location>
        <begin position="95"/>
        <end position="115"/>
    </location>
</feature>
<feature type="transmembrane region" description="Helical" evidence="1">
    <location>
        <begin position="160"/>
        <end position="181"/>
    </location>
</feature>